<evidence type="ECO:0000259" key="2">
    <source>
        <dbReference type="PROSITE" id="PS50020"/>
    </source>
</evidence>
<sequence>MINFNYVSVKNVCIYLILIFSLKIAYSKAACKISEENRKKYQNNVEFESCLPYPVVNKGRCERLVPDNDIALGAYSEILAKKFPKRKDTGILLGGEGQFHILFVDSREKDEEVEKVSIELRSRTLSVTSKTNTVCYEGSYCGYKLKDIQKDVKRLLEAKQLIPMEFYTTRPYAFNEYNLNFMLPPNNKAIPLIDLTPPKFESIEFNIPPQSQITFVYNCYTKCDFKRLAVIFDEKDEDSNAEIQENQVLNEDTATFLDGLNRNDGSITISISSATKGFGIELVGKTSSGRGVSILLTFLGTYMKLKLKEDDKMLDHYYTKYDPDFTPHYFLQRVRESDNKDITSVVLFYNYRISFNLDRGKFLTSVWSFKNQKIKKPLLAGFETDYKCRDCKINKIVMHSQSEDSEEVKEALETKDYYEEDIGSASDVIYTHKGQKLCNVFSEKGQEIGIEEYIDDKPKNQYPIVPKKTSKEDGTNFVNDMDYYDRELLPQPNLKTTIVPKTKTEEIGEESEEEIPPVPNCWFDGTCYGRLENGKWIDTDENNVPIPEVDHNYEPDYKKSFENPNYQLALDPILADAFNSNAEPSLNTLAKLSQLGLDVSHLTGMEADYCIDFEAMGLDLERMRTSQSEITTARSRRIYAKMDVSSMGVDVDTGPVIADKENNQINVNDNVRNSLAYELSLGFNDSKNTSQEEINTGDSNDLIDSATSDDKTEESCEEDLPAGWERHEDSDGPYYWHVKSGTIQRDPPTSSESKEAVRQLVRDAESLVSVTLLF</sequence>
<accession>A0AA88HPR5</accession>
<evidence type="ECO:0000256" key="1">
    <source>
        <dbReference type="SAM" id="MobiDB-lite"/>
    </source>
</evidence>
<dbReference type="AlphaFoldDB" id="A0AA88HPR5"/>
<dbReference type="GO" id="GO:0001540">
    <property type="term" value="F:amyloid-beta binding"/>
    <property type="evidence" value="ECO:0007669"/>
    <property type="project" value="InterPro"/>
</dbReference>
<dbReference type="InterPro" id="IPR001202">
    <property type="entry name" value="WW_dom"/>
</dbReference>
<reference evidence="3" key="1">
    <citation type="submission" date="2023-07" db="EMBL/GenBank/DDBJ databases">
        <title>Chromosome-level genome assembly of Artemia franciscana.</title>
        <authorList>
            <person name="Jo E."/>
        </authorList>
    </citation>
    <scope>NUCLEOTIDE SEQUENCE</scope>
    <source>
        <tissue evidence="3">Whole body</tissue>
    </source>
</reference>
<dbReference type="GO" id="GO:0006355">
    <property type="term" value="P:regulation of DNA-templated transcription"/>
    <property type="evidence" value="ECO:0007669"/>
    <property type="project" value="TreeGrafter"/>
</dbReference>
<feature type="region of interest" description="Disordered" evidence="1">
    <location>
        <begin position="686"/>
        <end position="759"/>
    </location>
</feature>
<proteinExistence type="predicted"/>
<dbReference type="SUPFAM" id="SSF51045">
    <property type="entry name" value="WW domain"/>
    <property type="match status" value="1"/>
</dbReference>
<feature type="compositionally biased region" description="Polar residues" evidence="1">
    <location>
        <begin position="686"/>
        <end position="699"/>
    </location>
</feature>
<evidence type="ECO:0000313" key="3">
    <source>
        <dbReference type="EMBL" id="KAK2714983.1"/>
    </source>
</evidence>
<dbReference type="PROSITE" id="PS50020">
    <property type="entry name" value="WW_DOMAIN_2"/>
    <property type="match status" value="1"/>
</dbReference>
<dbReference type="InterPro" id="IPR036020">
    <property type="entry name" value="WW_dom_sf"/>
</dbReference>
<dbReference type="Gene3D" id="2.20.70.10">
    <property type="match status" value="1"/>
</dbReference>
<dbReference type="GO" id="GO:0005634">
    <property type="term" value="C:nucleus"/>
    <property type="evidence" value="ECO:0007669"/>
    <property type="project" value="TreeGrafter"/>
</dbReference>
<dbReference type="EMBL" id="JAVRJZ010000012">
    <property type="protein sequence ID" value="KAK2714983.1"/>
    <property type="molecule type" value="Genomic_DNA"/>
</dbReference>
<dbReference type="Proteomes" id="UP001187531">
    <property type="component" value="Unassembled WGS sequence"/>
</dbReference>
<feature type="compositionally biased region" description="Polar residues" evidence="1">
    <location>
        <begin position="741"/>
        <end position="751"/>
    </location>
</feature>
<comment type="caution">
    <text evidence="3">The sequence shown here is derived from an EMBL/GenBank/DDBJ whole genome shotgun (WGS) entry which is preliminary data.</text>
</comment>
<keyword evidence="4" id="KW-1185">Reference proteome</keyword>
<organism evidence="3 4">
    <name type="scientific">Artemia franciscana</name>
    <name type="common">Brine shrimp</name>
    <name type="synonym">Artemia sanfranciscana</name>
    <dbReference type="NCBI Taxonomy" id="6661"/>
    <lineage>
        <taxon>Eukaryota</taxon>
        <taxon>Metazoa</taxon>
        <taxon>Ecdysozoa</taxon>
        <taxon>Arthropoda</taxon>
        <taxon>Crustacea</taxon>
        <taxon>Branchiopoda</taxon>
        <taxon>Anostraca</taxon>
        <taxon>Artemiidae</taxon>
        <taxon>Artemia</taxon>
    </lineage>
</organism>
<dbReference type="PANTHER" id="PTHR14058:SF8">
    <property type="entry name" value="PROTEIN FE65 HOMOLOG"/>
    <property type="match status" value="1"/>
</dbReference>
<feature type="domain" description="WW" evidence="2">
    <location>
        <begin position="718"/>
        <end position="750"/>
    </location>
</feature>
<dbReference type="SMART" id="SM00456">
    <property type="entry name" value="WW"/>
    <property type="match status" value="1"/>
</dbReference>
<gene>
    <name evidence="3" type="ORF">QYM36_009841</name>
</gene>
<evidence type="ECO:0000313" key="4">
    <source>
        <dbReference type="Proteomes" id="UP001187531"/>
    </source>
</evidence>
<dbReference type="InterPro" id="IPR039576">
    <property type="entry name" value="APBB1/2/3"/>
</dbReference>
<dbReference type="GO" id="GO:0005737">
    <property type="term" value="C:cytoplasm"/>
    <property type="evidence" value="ECO:0007669"/>
    <property type="project" value="TreeGrafter"/>
</dbReference>
<dbReference type="PANTHER" id="PTHR14058">
    <property type="entry name" value="AMYLOID BETA A4 PRECURSOR PROTEIN-BINDING FAMILY B"/>
    <property type="match status" value="1"/>
</dbReference>
<protein>
    <recommendedName>
        <fullName evidence="2">WW domain-containing protein</fullName>
    </recommendedName>
</protein>
<dbReference type="CDD" id="cd00201">
    <property type="entry name" value="WW"/>
    <property type="match status" value="1"/>
</dbReference>
<name>A0AA88HPR5_ARTSF</name>